<evidence type="ECO:0000313" key="4">
    <source>
        <dbReference type="Proteomes" id="UP001390339"/>
    </source>
</evidence>
<sequence>MPPDSPRSPNSGSLTRPRSPVSRLLQKPVCTLQEYERLRHDRRCLFVALDCEFISDVHWDAEPDPAKVFASQAPTEVGLAFAHEPFLTSAVTTAHPRIEPSLGSFCHDFHVEALSIKVEEPYREKLQQIAQNPPVGERGRGKLREQFRFGESEFVPVKQVEARVCQVVNQYRDRTPGDKVVLVGYALDADFNAMRQGFPALADLCDSFLDLSTIIRSSIFTEAAVIEPPGLRSLLKLFGYPQDDYGLSESTYHNAGNDAVKTLTLLNDLAQPSHVETLRLRQQIPRDILLVDDVKLDDVKNVAFVRPADGLLLPTALDNVLKLAILALPYRPQAVGTHKQLKKLPSSADKIHVLRGWVRFGSAEDMKAFVEAKDHMMCESRELRIAPRGAPASHTRKAAASLDARRSQEATDASFPLGNGSNDEDDLVLGGLFQ</sequence>
<keyword evidence="4" id="KW-1185">Reference proteome</keyword>
<feature type="region of interest" description="Disordered" evidence="1">
    <location>
        <begin position="387"/>
        <end position="422"/>
    </location>
</feature>
<name>A0ABR2I0H7_9PEZI</name>
<feature type="region of interest" description="Disordered" evidence="1">
    <location>
        <begin position="1"/>
        <end position="20"/>
    </location>
</feature>
<dbReference type="SUPFAM" id="SSF53098">
    <property type="entry name" value="Ribonuclease H-like"/>
    <property type="match status" value="1"/>
</dbReference>
<reference evidence="3 4" key="1">
    <citation type="journal article" date="2024" name="IMA Fungus">
        <title>Apiospora arundinis, a panoply of carbohydrate-active enzymes and secondary metabolites.</title>
        <authorList>
            <person name="Sorensen T."/>
            <person name="Petersen C."/>
            <person name="Muurmann A.T."/>
            <person name="Christiansen J.V."/>
            <person name="Brundto M.L."/>
            <person name="Overgaard C.K."/>
            <person name="Boysen A.T."/>
            <person name="Wollenberg R.D."/>
            <person name="Larsen T.O."/>
            <person name="Sorensen J.L."/>
            <person name="Nielsen K.L."/>
            <person name="Sondergaard T.E."/>
        </authorList>
    </citation>
    <scope>NUCLEOTIDE SEQUENCE [LARGE SCALE GENOMIC DNA]</scope>
    <source>
        <strain evidence="3 4">AAU 773</strain>
    </source>
</reference>
<accession>A0ABR2I0H7</accession>
<dbReference type="EMBL" id="JAPCWZ010000007">
    <property type="protein sequence ID" value="KAK8855836.1"/>
    <property type="molecule type" value="Genomic_DNA"/>
</dbReference>
<protein>
    <recommendedName>
        <fullName evidence="2">Gfd2/YDR514C-like C-terminal domain-containing protein</fullName>
    </recommendedName>
</protein>
<organism evidence="3 4">
    <name type="scientific">Apiospora arundinis</name>
    <dbReference type="NCBI Taxonomy" id="335852"/>
    <lineage>
        <taxon>Eukaryota</taxon>
        <taxon>Fungi</taxon>
        <taxon>Dikarya</taxon>
        <taxon>Ascomycota</taxon>
        <taxon>Pezizomycotina</taxon>
        <taxon>Sordariomycetes</taxon>
        <taxon>Xylariomycetidae</taxon>
        <taxon>Amphisphaeriales</taxon>
        <taxon>Apiosporaceae</taxon>
        <taxon>Apiospora</taxon>
    </lineage>
</organism>
<dbReference type="Pfam" id="PF21762">
    <property type="entry name" value="DEDDh_C"/>
    <property type="match status" value="1"/>
</dbReference>
<proteinExistence type="predicted"/>
<feature type="compositionally biased region" description="Polar residues" evidence="1">
    <location>
        <begin position="7"/>
        <end position="16"/>
    </location>
</feature>
<evidence type="ECO:0000256" key="1">
    <source>
        <dbReference type="SAM" id="MobiDB-lite"/>
    </source>
</evidence>
<evidence type="ECO:0000259" key="2">
    <source>
        <dbReference type="Pfam" id="PF21762"/>
    </source>
</evidence>
<dbReference type="Proteomes" id="UP001390339">
    <property type="component" value="Unassembled WGS sequence"/>
</dbReference>
<gene>
    <name evidence="3" type="ORF">PGQ11_011748</name>
</gene>
<dbReference type="InterPro" id="IPR048519">
    <property type="entry name" value="Gfd2/YDR514C-like_C"/>
</dbReference>
<evidence type="ECO:0000313" key="3">
    <source>
        <dbReference type="EMBL" id="KAK8855836.1"/>
    </source>
</evidence>
<comment type="caution">
    <text evidence="3">The sequence shown here is derived from an EMBL/GenBank/DDBJ whole genome shotgun (WGS) entry which is preliminary data.</text>
</comment>
<dbReference type="PANTHER" id="PTHR28083:SF1">
    <property type="entry name" value="GOOD FOR FULL DBP5 ACTIVITY PROTEIN 2"/>
    <property type="match status" value="1"/>
</dbReference>
<dbReference type="PANTHER" id="PTHR28083">
    <property type="entry name" value="GOOD FOR FULL DBP5 ACTIVITY PROTEIN 2"/>
    <property type="match status" value="1"/>
</dbReference>
<dbReference type="InterPro" id="IPR040151">
    <property type="entry name" value="Gfd2/YDR514C-like"/>
</dbReference>
<dbReference type="InterPro" id="IPR012337">
    <property type="entry name" value="RNaseH-like_sf"/>
</dbReference>
<feature type="domain" description="Gfd2/YDR514C-like C-terminal" evidence="2">
    <location>
        <begin position="144"/>
        <end position="266"/>
    </location>
</feature>